<feature type="compositionally biased region" description="Polar residues" evidence="1">
    <location>
        <begin position="7"/>
        <end position="20"/>
    </location>
</feature>
<evidence type="ECO:0000313" key="2">
    <source>
        <dbReference type="EMBL" id="PMD32724.1"/>
    </source>
</evidence>
<dbReference type="AlphaFoldDB" id="A0A2J6R2H9"/>
<reference evidence="2 3" key="1">
    <citation type="submission" date="2016-04" db="EMBL/GenBank/DDBJ databases">
        <title>A degradative enzymes factory behind the ericoid mycorrhizal symbiosis.</title>
        <authorList>
            <consortium name="DOE Joint Genome Institute"/>
            <person name="Martino E."/>
            <person name="Morin E."/>
            <person name="Grelet G."/>
            <person name="Kuo A."/>
            <person name="Kohler A."/>
            <person name="Daghino S."/>
            <person name="Barry K."/>
            <person name="Choi C."/>
            <person name="Cichocki N."/>
            <person name="Clum A."/>
            <person name="Copeland A."/>
            <person name="Hainaut M."/>
            <person name="Haridas S."/>
            <person name="Labutti K."/>
            <person name="Lindquist E."/>
            <person name="Lipzen A."/>
            <person name="Khouja H.-R."/>
            <person name="Murat C."/>
            <person name="Ohm R."/>
            <person name="Olson A."/>
            <person name="Spatafora J."/>
            <person name="Veneault-Fourrey C."/>
            <person name="Henrissat B."/>
            <person name="Grigoriev I."/>
            <person name="Martin F."/>
            <person name="Perotto S."/>
        </authorList>
    </citation>
    <scope>NUCLEOTIDE SEQUENCE [LARGE SCALE GENOMIC DNA]</scope>
    <source>
        <strain evidence="2 3">F</strain>
    </source>
</reference>
<evidence type="ECO:0000256" key="1">
    <source>
        <dbReference type="SAM" id="MobiDB-lite"/>
    </source>
</evidence>
<dbReference type="Proteomes" id="UP000235786">
    <property type="component" value="Unassembled WGS sequence"/>
</dbReference>
<gene>
    <name evidence="2" type="ORF">L207DRAFT_536020</name>
</gene>
<evidence type="ECO:0000313" key="3">
    <source>
        <dbReference type="Proteomes" id="UP000235786"/>
    </source>
</evidence>
<protein>
    <submittedName>
        <fullName evidence="2">Uncharacterized protein</fullName>
    </submittedName>
</protein>
<sequence>MDESRSRSTTPSSGQDSADSVESHCTPILRYDFVLSRNDPNAPYFKTSDSNNITFQRVDHPLQFSEVASSQAGGARSYRADLIYHDRKFKYKLIALPTACNSQDERRYTSFTRSPVAPVMENFIMDFYMDETPLDDNGNPLLHWKCTDSTQNSGLPITGWAKRFTAAEGSCVRFAVISDQEVESINGHVE</sequence>
<proteinExistence type="predicted"/>
<accession>A0A2J6R2H9</accession>
<organism evidence="2 3">
    <name type="scientific">Hyaloscypha variabilis (strain UAMH 11265 / GT02V1 / F)</name>
    <name type="common">Meliniomyces variabilis</name>
    <dbReference type="NCBI Taxonomy" id="1149755"/>
    <lineage>
        <taxon>Eukaryota</taxon>
        <taxon>Fungi</taxon>
        <taxon>Dikarya</taxon>
        <taxon>Ascomycota</taxon>
        <taxon>Pezizomycotina</taxon>
        <taxon>Leotiomycetes</taxon>
        <taxon>Helotiales</taxon>
        <taxon>Hyaloscyphaceae</taxon>
        <taxon>Hyaloscypha</taxon>
        <taxon>Hyaloscypha variabilis</taxon>
    </lineage>
</organism>
<feature type="region of interest" description="Disordered" evidence="1">
    <location>
        <begin position="1"/>
        <end position="22"/>
    </location>
</feature>
<keyword evidence="3" id="KW-1185">Reference proteome</keyword>
<name>A0A2J6R2H9_HYAVF</name>
<dbReference type="EMBL" id="KZ613958">
    <property type="protein sequence ID" value="PMD32724.1"/>
    <property type="molecule type" value="Genomic_DNA"/>
</dbReference>